<dbReference type="PANTHER" id="PTHR11256">
    <property type="entry name" value="BCL-2 RELATED"/>
    <property type="match status" value="1"/>
</dbReference>
<dbReference type="GO" id="GO:0051400">
    <property type="term" value="F:BH domain binding"/>
    <property type="evidence" value="ECO:0007669"/>
    <property type="project" value="TreeGrafter"/>
</dbReference>
<dbReference type="GO" id="GO:0001836">
    <property type="term" value="P:release of cytochrome c from mitochondria"/>
    <property type="evidence" value="ECO:0007669"/>
    <property type="project" value="TreeGrafter"/>
</dbReference>
<dbReference type="Ensembl" id="ENSSAUT00010003250.1">
    <property type="protein sequence ID" value="ENSSAUP00010003037.1"/>
    <property type="gene ID" value="ENSSAUG00010001540.1"/>
</dbReference>
<dbReference type="Gene3D" id="1.10.437.10">
    <property type="entry name" value="Blc2-like"/>
    <property type="match status" value="1"/>
</dbReference>
<evidence type="ECO:0000256" key="1">
    <source>
        <dbReference type="ARBA" id="ARBA00009458"/>
    </source>
</evidence>
<dbReference type="PANTHER" id="PTHR11256:SF46">
    <property type="entry name" value="INDUCED MYELOID LEUKEMIA CELL DIFFERENTIATION PROTEIN MCL-1"/>
    <property type="match status" value="1"/>
</dbReference>
<dbReference type="InParanoid" id="A0A671TQP0"/>
<dbReference type="Proteomes" id="UP000472265">
    <property type="component" value="Chromosome 13"/>
</dbReference>
<dbReference type="CDD" id="cd06845">
    <property type="entry name" value="Bcl-2_like"/>
    <property type="match status" value="1"/>
</dbReference>
<reference evidence="6" key="1">
    <citation type="submission" date="2021-04" db="EMBL/GenBank/DDBJ databases">
        <authorList>
            <consortium name="Wellcome Sanger Institute Data Sharing"/>
        </authorList>
    </citation>
    <scope>NUCLEOTIDE SEQUENCE [LARGE SCALE GENOMIC DNA]</scope>
</reference>
<keyword evidence="3" id="KW-0812">Transmembrane</keyword>
<name>A0A671TQP0_SPAAU</name>
<feature type="signal peptide" evidence="4">
    <location>
        <begin position="1"/>
        <end position="21"/>
    </location>
</feature>
<dbReference type="PRINTS" id="PR01862">
    <property type="entry name" value="BCL2FAMILY"/>
</dbReference>
<comment type="similarity">
    <text evidence="1">Belongs to the Bcl-2 family.</text>
</comment>
<dbReference type="GO" id="GO:0005741">
    <property type="term" value="C:mitochondrial outer membrane"/>
    <property type="evidence" value="ECO:0007669"/>
    <property type="project" value="TreeGrafter"/>
</dbReference>
<dbReference type="SMART" id="SM00337">
    <property type="entry name" value="BCL"/>
    <property type="match status" value="1"/>
</dbReference>
<dbReference type="GO" id="GO:0042981">
    <property type="term" value="P:regulation of apoptotic process"/>
    <property type="evidence" value="ECO:0007669"/>
    <property type="project" value="InterPro"/>
</dbReference>
<keyword evidence="3" id="KW-1133">Transmembrane helix</keyword>
<dbReference type="InterPro" id="IPR002475">
    <property type="entry name" value="Bcl2-like"/>
</dbReference>
<feature type="chain" id="PRO_5025379725" evidence="4">
    <location>
        <begin position="22"/>
        <end position="309"/>
    </location>
</feature>
<keyword evidence="4" id="KW-0732">Signal</keyword>
<dbReference type="InterPro" id="IPR026298">
    <property type="entry name" value="Bcl-2_fam"/>
</dbReference>
<dbReference type="GeneTree" id="ENSGT01130000278292"/>
<dbReference type="AlphaFoldDB" id="A0A671TQP0"/>
<evidence type="ECO:0000256" key="4">
    <source>
        <dbReference type="SAM" id="SignalP"/>
    </source>
</evidence>
<feature type="transmembrane region" description="Helical" evidence="3">
    <location>
        <begin position="267"/>
        <end position="285"/>
    </location>
</feature>
<dbReference type="SUPFAM" id="SSF56854">
    <property type="entry name" value="Bcl-2 inhibitors of programmed cell death"/>
    <property type="match status" value="1"/>
</dbReference>
<evidence type="ECO:0000313" key="6">
    <source>
        <dbReference type="Ensembl" id="ENSSAUP00010003037.1"/>
    </source>
</evidence>
<organism evidence="6 7">
    <name type="scientific">Sparus aurata</name>
    <name type="common">Gilthead sea bream</name>
    <dbReference type="NCBI Taxonomy" id="8175"/>
    <lineage>
        <taxon>Eukaryota</taxon>
        <taxon>Metazoa</taxon>
        <taxon>Chordata</taxon>
        <taxon>Craniata</taxon>
        <taxon>Vertebrata</taxon>
        <taxon>Euteleostomi</taxon>
        <taxon>Actinopterygii</taxon>
        <taxon>Neopterygii</taxon>
        <taxon>Teleostei</taxon>
        <taxon>Neoteleostei</taxon>
        <taxon>Acanthomorphata</taxon>
        <taxon>Eupercaria</taxon>
        <taxon>Spariformes</taxon>
        <taxon>Sparidae</taxon>
        <taxon>Sparus</taxon>
    </lineage>
</organism>
<evidence type="ECO:0000259" key="5">
    <source>
        <dbReference type="SMART" id="SM00337"/>
    </source>
</evidence>
<dbReference type="GO" id="GO:0008053">
    <property type="term" value="P:mitochondrial fusion"/>
    <property type="evidence" value="ECO:0007669"/>
    <property type="project" value="TreeGrafter"/>
</dbReference>
<evidence type="ECO:0000256" key="2">
    <source>
        <dbReference type="ARBA" id="ARBA00022703"/>
    </source>
</evidence>
<keyword evidence="7" id="KW-1185">Reference proteome</keyword>
<accession>A0A671TQP0</accession>
<dbReference type="GO" id="GO:0097192">
    <property type="term" value="P:extrinsic apoptotic signaling pathway in absence of ligand"/>
    <property type="evidence" value="ECO:0007669"/>
    <property type="project" value="TreeGrafter"/>
</dbReference>
<keyword evidence="3" id="KW-0472">Membrane</keyword>
<keyword evidence="2" id="KW-0053">Apoptosis</keyword>
<reference evidence="6" key="3">
    <citation type="submission" date="2025-09" db="UniProtKB">
        <authorList>
            <consortium name="Ensembl"/>
        </authorList>
    </citation>
    <scope>IDENTIFICATION</scope>
</reference>
<dbReference type="PROSITE" id="PS50062">
    <property type="entry name" value="BCL2_FAMILY"/>
    <property type="match status" value="1"/>
</dbReference>
<dbReference type="Pfam" id="PF00452">
    <property type="entry name" value="Bcl-2"/>
    <property type="match status" value="1"/>
</dbReference>
<sequence length="309" mass="34978">MDSLLTFTLFFFVWLWNSCHFFLTAPQSRRLHGLEGDIFSCCQTSSTKTPISSAVNDGARLFLLLPVSSILTCVSAYLQGYICANGLDCYLDTPVGTHTHPRTHTPPHTRYMRTVDTETRQLMQHFLSEFVGTRKPRWDESKALSTMKRVVGEVLEKHRYVYNGMLNKLSLDHRGDDVGFISSVATILFAYGTTNWGRIASLTAFRAVLCLYFKEKGRDNCVELVGEEISNYLLTEQTDWLVENDSWHGFVEFFRVAEPESTLRNTLVTVAGFGIGATLTLLIMLSIRCTLDSPAGCTTLFLHMKLLWK</sequence>
<reference evidence="6" key="2">
    <citation type="submission" date="2025-08" db="UniProtKB">
        <authorList>
            <consortium name="Ensembl"/>
        </authorList>
    </citation>
    <scope>IDENTIFICATION</scope>
</reference>
<protein>
    <submittedName>
        <fullName evidence="6">MCL1 apoptosis regulator, BCL2 family member b</fullName>
    </submittedName>
</protein>
<dbReference type="InterPro" id="IPR036834">
    <property type="entry name" value="Bcl-2-like_sf"/>
</dbReference>
<dbReference type="GO" id="GO:0015267">
    <property type="term" value="F:channel activity"/>
    <property type="evidence" value="ECO:0007669"/>
    <property type="project" value="TreeGrafter"/>
</dbReference>
<proteinExistence type="inferred from homology"/>
<feature type="domain" description="Bcl-2 Bcl-2 homology region 1-3" evidence="5">
    <location>
        <begin position="147"/>
        <end position="247"/>
    </location>
</feature>
<evidence type="ECO:0000313" key="7">
    <source>
        <dbReference type="Proteomes" id="UP000472265"/>
    </source>
</evidence>
<dbReference type="FunFam" id="1.10.437.10:FF:000017">
    <property type="entry name" value="MCL1, BCL2 family apoptosis regulator"/>
    <property type="match status" value="1"/>
</dbReference>
<dbReference type="GO" id="GO:0008630">
    <property type="term" value="P:intrinsic apoptotic signaling pathway in response to DNA damage"/>
    <property type="evidence" value="ECO:0007669"/>
    <property type="project" value="TreeGrafter"/>
</dbReference>
<dbReference type="InterPro" id="IPR046371">
    <property type="entry name" value="Bcl-2_BH1-3"/>
</dbReference>
<evidence type="ECO:0000256" key="3">
    <source>
        <dbReference type="SAM" id="Phobius"/>
    </source>
</evidence>